<evidence type="ECO:0000259" key="1">
    <source>
        <dbReference type="PROSITE" id="PS51186"/>
    </source>
</evidence>
<keyword evidence="2" id="KW-0808">Transferase</keyword>
<dbReference type="Proteomes" id="UP000253951">
    <property type="component" value="Chromosome"/>
</dbReference>
<gene>
    <name evidence="2" type="ORF">DVK85_05120</name>
</gene>
<accession>A0A345HAN5</accession>
<dbReference type="PROSITE" id="PS51186">
    <property type="entry name" value="GNAT"/>
    <property type="match status" value="1"/>
</dbReference>
<sequence>MSEITKQPIFKIKQFNEFSLDELYSVLQLRSEVFVVEQNCVYQDIDGKDEKALHLLGIYEGNVVAYARLFEPGYYFEEAAIGRVVINEKYRDRKWGHNLMEAAIAGISKHYTTTAITISAQLYLKKFYESHGFVQVGEGYLEDDIPHIRMKRQ</sequence>
<name>A0A345HAN5_9FLAO</name>
<dbReference type="Gene3D" id="3.40.630.30">
    <property type="match status" value="1"/>
</dbReference>
<evidence type="ECO:0000313" key="3">
    <source>
        <dbReference type="Proteomes" id="UP000253951"/>
    </source>
</evidence>
<dbReference type="GO" id="GO:0016747">
    <property type="term" value="F:acyltransferase activity, transferring groups other than amino-acyl groups"/>
    <property type="evidence" value="ECO:0007669"/>
    <property type="project" value="InterPro"/>
</dbReference>
<dbReference type="AlphaFoldDB" id="A0A345HAN5"/>
<reference evidence="2 3" key="1">
    <citation type="submission" date="2018-07" db="EMBL/GenBank/DDBJ databases">
        <title>Complete genome sequence of Flavobacterium arcticum type strain SM1502T.</title>
        <authorList>
            <person name="Li Y."/>
            <person name="Li D.-D."/>
        </authorList>
    </citation>
    <scope>NUCLEOTIDE SEQUENCE [LARGE SCALE GENOMIC DNA]</scope>
    <source>
        <strain evidence="2 3">SM1502</strain>
    </source>
</reference>
<protein>
    <submittedName>
        <fullName evidence="2">GNAT family N-acetyltransferase</fullName>
    </submittedName>
</protein>
<dbReference type="SUPFAM" id="SSF55729">
    <property type="entry name" value="Acyl-CoA N-acyltransferases (Nat)"/>
    <property type="match status" value="1"/>
</dbReference>
<feature type="domain" description="N-acetyltransferase" evidence="1">
    <location>
        <begin position="10"/>
        <end position="153"/>
    </location>
</feature>
<proteinExistence type="predicted"/>
<dbReference type="CDD" id="cd04301">
    <property type="entry name" value="NAT_SF"/>
    <property type="match status" value="1"/>
</dbReference>
<organism evidence="2 3">
    <name type="scientific">Flavobacterium arcticum</name>
    <dbReference type="NCBI Taxonomy" id="1784713"/>
    <lineage>
        <taxon>Bacteria</taxon>
        <taxon>Pseudomonadati</taxon>
        <taxon>Bacteroidota</taxon>
        <taxon>Flavobacteriia</taxon>
        <taxon>Flavobacteriales</taxon>
        <taxon>Flavobacteriaceae</taxon>
        <taxon>Flavobacterium</taxon>
    </lineage>
</organism>
<dbReference type="KEGG" id="fat:DVK85_05120"/>
<dbReference type="EMBL" id="CP031188">
    <property type="protein sequence ID" value="AXG73645.1"/>
    <property type="molecule type" value="Genomic_DNA"/>
</dbReference>
<dbReference type="RefSeq" id="WP_114677405.1">
    <property type="nucleotide sequence ID" value="NZ_CP031188.1"/>
</dbReference>
<dbReference type="InterPro" id="IPR016181">
    <property type="entry name" value="Acyl_CoA_acyltransferase"/>
</dbReference>
<dbReference type="InterPro" id="IPR000182">
    <property type="entry name" value="GNAT_dom"/>
</dbReference>
<keyword evidence="3" id="KW-1185">Reference proteome</keyword>
<dbReference type="Pfam" id="PF13673">
    <property type="entry name" value="Acetyltransf_10"/>
    <property type="match status" value="1"/>
</dbReference>
<evidence type="ECO:0000313" key="2">
    <source>
        <dbReference type="EMBL" id="AXG73645.1"/>
    </source>
</evidence>
<dbReference type="OrthoDB" id="9796171at2"/>